<gene>
    <name evidence="2" type="ORF">SDC9_51923</name>
</gene>
<proteinExistence type="predicted"/>
<comment type="caution">
    <text evidence="2">The sequence shown here is derived from an EMBL/GenBank/DDBJ whole genome shotgun (WGS) entry which is preliminary data.</text>
</comment>
<name>A0A644WU56_9ZZZZ</name>
<dbReference type="PANTHER" id="PTHR47260">
    <property type="entry name" value="UPF0644 PROTEIN PB2B4.06"/>
    <property type="match status" value="1"/>
</dbReference>
<dbReference type="InterPro" id="IPR029069">
    <property type="entry name" value="HotDog_dom_sf"/>
</dbReference>
<evidence type="ECO:0000313" key="2">
    <source>
        <dbReference type="EMBL" id="MPM05633.1"/>
    </source>
</evidence>
<evidence type="ECO:0000259" key="1">
    <source>
        <dbReference type="Pfam" id="PF03061"/>
    </source>
</evidence>
<dbReference type="InterPro" id="IPR006683">
    <property type="entry name" value="Thioestr_dom"/>
</dbReference>
<feature type="domain" description="Thioesterase" evidence="1">
    <location>
        <begin position="53"/>
        <end position="123"/>
    </location>
</feature>
<dbReference type="CDD" id="cd03443">
    <property type="entry name" value="PaaI_thioesterase"/>
    <property type="match status" value="1"/>
</dbReference>
<dbReference type="Pfam" id="PF03061">
    <property type="entry name" value="4HBT"/>
    <property type="match status" value="1"/>
</dbReference>
<protein>
    <recommendedName>
        <fullName evidence="1">Thioesterase domain-containing protein</fullName>
    </recommendedName>
</protein>
<accession>A0A644WU56</accession>
<dbReference type="PANTHER" id="PTHR47260:SF1">
    <property type="entry name" value="UPF0644 PROTEIN PB2B4.06"/>
    <property type="match status" value="1"/>
</dbReference>
<dbReference type="InterPro" id="IPR052061">
    <property type="entry name" value="PTE-AB_protein"/>
</dbReference>
<dbReference type="AlphaFoldDB" id="A0A644WU56"/>
<sequence length="159" mass="18170">MKHLLKNPYSNVEGYNCFGCSPNNQDGLRLSFYLDGEDVVSEWTPDMRFVGWNNIVHGGIQATMMDEIASWVVFTKLNTAGVTREMTVKYRKSVLVSDGKMVCRARLVEVNRQLATIEVKLFSMEILRAEAKCVYYLFGEEEAKEKFMYPGSDAFHSQT</sequence>
<dbReference type="EMBL" id="VSSQ01001151">
    <property type="protein sequence ID" value="MPM05633.1"/>
    <property type="molecule type" value="Genomic_DNA"/>
</dbReference>
<organism evidence="2">
    <name type="scientific">bioreactor metagenome</name>
    <dbReference type="NCBI Taxonomy" id="1076179"/>
    <lineage>
        <taxon>unclassified sequences</taxon>
        <taxon>metagenomes</taxon>
        <taxon>ecological metagenomes</taxon>
    </lineage>
</organism>
<dbReference type="SUPFAM" id="SSF54637">
    <property type="entry name" value="Thioesterase/thiol ester dehydrase-isomerase"/>
    <property type="match status" value="1"/>
</dbReference>
<reference evidence="2" key="1">
    <citation type="submission" date="2019-08" db="EMBL/GenBank/DDBJ databases">
        <authorList>
            <person name="Kucharzyk K."/>
            <person name="Murdoch R.W."/>
            <person name="Higgins S."/>
            <person name="Loffler F."/>
        </authorList>
    </citation>
    <scope>NUCLEOTIDE SEQUENCE</scope>
</reference>
<dbReference type="Gene3D" id="3.10.129.10">
    <property type="entry name" value="Hotdog Thioesterase"/>
    <property type="match status" value="1"/>
</dbReference>